<reference evidence="4" key="1">
    <citation type="submission" date="2017-09" db="EMBL/GenBank/DDBJ databases">
        <title>FDA dAtabase for Regulatory Grade micrObial Sequences (FDA-ARGOS): Supporting development and validation of Infectious Disease Dx tests.</title>
        <authorList>
            <person name="Minogue T."/>
            <person name="Wolcott M."/>
            <person name="Wasieloski L."/>
            <person name="Aguilar W."/>
            <person name="Moore D."/>
            <person name="Tallon L."/>
            <person name="Sadzewicz L."/>
            <person name="Ott S."/>
            <person name="Zhao X."/>
            <person name="Nagaraj S."/>
            <person name="Vavikolanu K."/>
            <person name="Aluvathingal J."/>
            <person name="Nadendla S."/>
            <person name="Sichtig H."/>
        </authorList>
    </citation>
    <scope>NUCLEOTIDE SEQUENCE [LARGE SCALE GENOMIC DNA]</scope>
    <source>
        <strain evidence="4">FDAARGOS_390</strain>
    </source>
</reference>
<gene>
    <name evidence="3" type="ORF">CRM94_12930</name>
</gene>
<dbReference type="Proteomes" id="UP000220629">
    <property type="component" value="Unassembled WGS sequence"/>
</dbReference>
<organism evidence="3 4">
    <name type="scientific">Burkholderia gladioli</name>
    <name type="common">Pseudomonas marginata</name>
    <name type="synonym">Phytomonas marginata</name>
    <dbReference type="NCBI Taxonomy" id="28095"/>
    <lineage>
        <taxon>Bacteria</taxon>
        <taxon>Pseudomonadati</taxon>
        <taxon>Pseudomonadota</taxon>
        <taxon>Betaproteobacteria</taxon>
        <taxon>Burkholderiales</taxon>
        <taxon>Burkholderiaceae</taxon>
        <taxon>Burkholderia</taxon>
    </lineage>
</organism>
<evidence type="ECO:0000313" key="3">
    <source>
        <dbReference type="EMBL" id="PEH42983.1"/>
    </source>
</evidence>
<feature type="chain" id="PRO_5011859905" description="Lipoprotein" evidence="2">
    <location>
        <begin position="27"/>
        <end position="67"/>
    </location>
</feature>
<protein>
    <recommendedName>
        <fullName evidence="5">Lipoprotein</fullName>
    </recommendedName>
</protein>
<feature type="compositionally biased region" description="Low complexity" evidence="1">
    <location>
        <begin position="33"/>
        <end position="61"/>
    </location>
</feature>
<evidence type="ECO:0000313" key="4">
    <source>
        <dbReference type="Proteomes" id="UP000220629"/>
    </source>
</evidence>
<feature type="signal peptide" evidence="2">
    <location>
        <begin position="1"/>
        <end position="26"/>
    </location>
</feature>
<keyword evidence="2" id="KW-0732">Signal</keyword>
<dbReference type="AlphaFoldDB" id="A0A0M2Q643"/>
<feature type="region of interest" description="Disordered" evidence="1">
    <location>
        <begin position="24"/>
        <end position="67"/>
    </location>
</feature>
<dbReference type="RefSeq" id="WP_046582953.1">
    <property type="nucleotide sequence ID" value="NZ_CADEPO010000003.1"/>
</dbReference>
<evidence type="ECO:0000256" key="2">
    <source>
        <dbReference type="SAM" id="SignalP"/>
    </source>
</evidence>
<comment type="caution">
    <text evidence="3">The sequence shown here is derived from an EMBL/GenBank/DDBJ whole genome shotgun (WGS) entry which is preliminary data.</text>
</comment>
<proteinExistence type="predicted"/>
<evidence type="ECO:0000256" key="1">
    <source>
        <dbReference type="SAM" id="MobiDB-lite"/>
    </source>
</evidence>
<accession>A0A0M2Q643</accession>
<name>A0A0M2Q643_BURGA</name>
<dbReference type="EMBL" id="PDDY01000001">
    <property type="protein sequence ID" value="PEH42983.1"/>
    <property type="molecule type" value="Genomic_DNA"/>
</dbReference>
<sequence>MRSERWMRRVLAAGLVAGVALLPACSKPDDSTNGPNGASAPGNGISPAPSATSPRASSGASAPGGGS</sequence>
<evidence type="ECO:0008006" key="5">
    <source>
        <dbReference type="Google" id="ProtNLM"/>
    </source>
</evidence>